<dbReference type="Gene3D" id="1.20.1560.10">
    <property type="entry name" value="ABC transporter type 1, transmembrane domain"/>
    <property type="match status" value="1"/>
</dbReference>
<dbReference type="Proteomes" id="UP001231941">
    <property type="component" value="Unassembled WGS sequence"/>
</dbReference>
<dbReference type="SUPFAM" id="SSF52540">
    <property type="entry name" value="P-loop containing nucleoside triphosphate hydrolases"/>
    <property type="match status" value="1"/>
</dbReference>
<proteinExistence type="predicted"/>
<dbReference type="SMART" id="SM00382">
    <property type="entry name" value="AAA"/>
    <property type="match status" value="1"/>
</dbReference>
<dbReference type="EMBL" id="JAVAMP010000003">
    <property type="protein sequence ID" value="MDP5274607.1"/>
    <property type="molecule type" value="Genomic_DNA"/>
</dbReference>
<dbReference type="Pfam" id="PF00005">
    <property type="entry name" value="ABC_tran"/>
    <property type="match status" value="1"/>
</dbReference>
<evidence type="ECO:0000313" key="10">
    <source>
        <dbReference type="EMBL" id="MDP5274607.1"/>
    </source>
</evidence>
<dbReference type="PANTHER" id="PTHR43394:SF1">
    <property type="entry name" value="ATP-BINDING CASSETTE SUB-FAMILY B MEMBER 10, MITOCHONDRIAL"/>
    <property type="match status" value="1"/>
</dbReference>
<dbReference type="SUPFAM" id="SSF90123">
    <property type="entry name" value="ABC transporter transmembrane region"/>
    <property type="match status" value="1"/>
</dbReference>
<evidence type="ECO:0000256" key="5">
    <source>
        <dbReference type="ARBA" id="ARBA00022989"/>
    </source>
</evidence>
<dbReference type="GO" id="GO:0005524">
    <property type="term" value="F:ATP binding"/>
    <property type="evidence" value="ECO:0007669"/>
    <property type="project" value="UniProtKB-KW"/>
</dbReference>
<gene>
    <name evidence="10" type="ORF">Q5Y73_10840</name>
</gene>
<dbReference type="InterPro" id="IPR039421">
    <property type="entry name" value="Type_1_exporter"/>
</dbReference>
<evidence type="ECO:0000256" key="7">
    <source>
        <dbReference type="SAM" id="Phobius"/>
    </source>
</evidence>
<feature type="domain" description="ABC transporter" evidence="8">
    <location>
        <begin position="331"/>
        <end position="561"/>
    </location>
</feature>
<dbReference type="InterPro" id="IPR003439">
    <property type="entry name" value="ABC_transporter-like_ATP-bd"/>
</dbReference>
<keyword evidence="5 7" id="KW-1133">Transmembrane helix</keyword>
<evidence type="ECO:0000313" key="11">
    <source>
        <dbReference type="Proteomes" id="UP001231941"/>
    </source>
</evidence>
<comment type="caution">
    <text evidence="10">The sequence shown here is derived from an EMBL/GenBank/DDBJ whole genome shotgun (WGS) entry which is preliminary data.</text>
</comment>
<evidence type="ECO:0000259" key="9">
    <source>
        <dbReference type="PROSITE" id="PS50929"/>
    </source>
</evidence>
<dbReference type="InterPro" id="IPR003593">
    <property type="entry name" value="AAA+_ATPase"/>
</dbReference>
<keyword evidence="11" id="KW-1185">Reference proteome</keyword>
<dbReference type="InterPro" id="IPR027417">
    <property type="entry name" value="P-loop_NTPase"/>
</dbReference>
<feature type="transmembrane region" description="Helical" evidence="7">
    <location>
        <begin position="20"/>
        <end position="39"/>
    </location>
</feature>
<evidence type="ECO:0000256" key="2">
    <source>
        <dbReference type="ARBA" id="ARBA00022692"/>
    </source>
</evidence>
<dbReference type="RefSeq" id="WP_305991910.1">
    <property type="nucleotide sequence ID" value="NZ_JAVAMP010000003.1"/>
</dbReference>
<comment type="subcellular location">
    <subcellularLocation>
        <location evidence="1">Cell membrane</location>
        <topology evidence="1">Multi-pass membrane protein</topology>
    </subcellularLocation>
</comment>
<organism evidence="10 11">
    <name type="scientific">Chengkuizengella axinellae</name>
    <dbReference type="NCBI Taxonomy" id="3064388"/>
    <lineage>
        <taxon>Bacteria</taxon>
        <taxon>Bacillati</taxon>
        <taxon>Bacillota</taxon>
        <taxon>Bacilli</taxon>
        <taxon>Bacillales</taxon>
        <taxon>Paenibacillaceae</taxon>
        <taxon>Chengkuizengella</taxon>
    </lineage>
</organism>
<protein>
    <submittedName>
        <fullName evidence="10">ABC transporter ATP-binding protein</fullName>
    </submittedName>
</protein>
<dbReference type="InterPro" id="IPR036640">
    <property type="entry name" value="ABC1_TM_sf"/>
</dbReference>
<keyword evidence="4 10" id="KW-0067">ATP-binding</keyword>
<evidence type="ECO:0000256" key="6">
    <source>
        <dbReference type="ARBA" id="ARBA00023136"/>
    </source>
</evidence>
<sequence length="571" mass="65103">MIELIKFIIKLFKIVKKDSYILLIIVIILGLWPVVEILIVREVMTFLTSNEYSEVLTPILKLFVLGSFVIILFSIMPILLEKVKYSIHKKLIDKALMIFEENRYDQLLHASKRNKINSTFKSIDDLKTYVIDGSINLFQTLISALFLSIVILYLNIWSPFIIAIGVFFNFYFTLKAGKLEKKLLNDISEIDRLENDFTKILTDPKNTKEIRIYNNLKSVLSVWEGFFEDKKYKTLQNTVKSSFFELSGGLISKISILCVLGLSLIYLNSGDLTPADITSLLLGSFYLDNLLNMILLQGKRWLGRMDFIKDLDKENNCYDDLLYPVDHSLAVDLQGISYTYPSQKIPAIKNLSMKIKLGEKIAIVGDNAAGKSTLVNIISGLIKPNQGSVFSIKTGGICYQDFVKYKLSIKENVILGDINHKDDNQYFEKIMKTIHADHFVNKLSNKSDELLWPELGGSDISEGQWQKIAIGRGLFKANLVKDSLFILDEPTASLDPRTELHLFENIFETLKNHTILFIVHRLIGCTFADKVVVLDKGEIVGYGNHDELLNSCTKYKKMWESSSSFIKRGEC</sequence>
<evidence type="ECO:0000256" key="3">
    <source>
        <dbReference type="ARBA" id="ARBA00022741"/>
    </source>
</evidence>
<keyword evidence="3" id="KW-0547">Nucleotide-binding</keyword>
<name>A0ABT9IZP4_9BACL</name>
<accession>A0ABT9IZP4</accession>
<dbReference type="PROSITE" id="PS50893">
    <property type="entry name" value="ABC_TRANSPORTER_2"/>
    <property type="match status" value="1"/>
</dbReference>
<feature type="transmembrane region" description="Helical" evidence="7">
    <location>
        <begin position="59"/>
        <end position="80"/>
    </location>
</feature>
<keyword evidence="6 7" id="KW-0472">Membrane</keyword>
<evidence type="ECO:0000259" key="8">
    <source>
        <dbReference type="PROSITE" id="PS50893"/>
    </source>
</evidence>
<evidence type="ECO:0000256" key="1">
    <source>
        <dbReference type="ARBA" id="ARBA00004651"/>
    </source>
</evidence>
<keyword evidence="2 7" id="KW-0812">Transmembrane</keyword>
<dbReference type="InterPro" id="IPR011527">
    <property type="entry name" value="ABC1_TM_dom"/>
</dbReference>
<dbReference type="Gene3D" id="3.40.50.300">
    <property type="entry name" value="P-loop containing nucleotide triphosphate hydrolases"/>
    <property type="match status" value="1"/>
</dbReference>
<feature type="domain" description="ABC transmembrane type-1" evidence="9">
    <location>
        <begin position="21"/>
        <end position="287"/>
    </location>
</feature>
<evidence type="ECO:0000256" key="4">
    <source>
        <dbReference type="ARBA" id="ARBA00022840"/>
    </source>
</evidence>
<dbReference type="PANTHER" id="PTHR43394">
    <property type="entry name" value="ATP-DEPENDENT PERMEASE MDL1, MITOCHONDRIAL"/>
    <property type="match status" value="1"/>
</dbReference>
<feature type="transmembrane region" description="Helical" evidence="7">
    <location>
        <begin position="156"/>
        <end position="174"/>
    </location>
</feature>
<reference evidence="10 11" key="1">
    <citation type="submission" date="2023-08" db="EMBL/GenBank/DDBJ databases">
        <authorList>
            <person name="Park J.-S."/>
        </authorList>
    </citation>
    <scope>NUCLEOTIDE SEQUENCE [LARGE SCALE GENOMIC DNA]</scope>
    <source>
        <strain evidence="10 11">2205SS18-9</strain>
    </source>
</reference>
<dbReference type="PROSITE" id="PS50929">
    <property type="entry name" value="ABC_TM1F"/>
    <property type="match status" value="1"/>
</dbReference>